<dbReference type="PANTHER" id="PTHR24637">
    <property type="entry name" value="COLLAGEN"/>
    <property type="match status" value="1"/>
</dbReference>
<evidence type="ECO:0000256" key="1">
    <source>
        <dbReference type="SAM" id="MobiDB-lite"/>
    </source>
</evidence>
<evidence type="ECO:0000313" key="3">
    <source>
        <dbReference type="Proteomes" id="UP000001192"/>
    </source>
</evidence>
<dbReference type="PANTHER" id="PTHR24637:SF334">
    <property type="entry name" value="NEMATODE CUTICLE COLLAGEN N-TERMINAL DOMAIN-CONTAINING PROTEIN"/>
    <property type="match status" value="1"/>
</dbReference>
<dbReference type="HOGENOM" id="CLU_1097019_0_0_4"/>
<dbReference type="KEGG" id="bph:Bphy_3402"/>
<dbReference type="STRING" id="391038.Bphy_3402"/>
<protein>
    <submittedName>
        <fullName evidence="2">Collagen triple helix repeat</fullName>
    </submittedName>
</protein>
<keyword evidence="3" id="KW-1185">Reference proteome</keyword>
<evidence type="ECO:0000313" key="2">
    <source>
        <dbReference type="EMBL" id="ACC72556.1"/>
    </source>
</evidence>
<name>B2JL27_PARP8</name>
<reference evidence="3" key="1">
    <citation type="journal article" date="2014" name="Stand. Genomic Sci.">
        <title>Complete genome sequence of Burkholderia phymatum STM815(T), a broad host range and efficient nitrogen-fixing symbiont of Mimosa species.</title>
        <authorList>
            <person name="Moulin L."/>
            <person name="Klonowska A."/>
            <person name="Caroline B."/>
            <person name="Booth K."/>
            <person name="Vriezen J.A."/>
            <person name="Melkonian R."/>
            <person name="James E.K."/>
            <person name="Young J.P."/>
            <person name="Bena G."/>
            <person name="Hauser L."/>
            <person name="Land M."/>
            <person name="Kyrpides N."/>
            <person name="Bruce D."/>
            <person name="Chain P."/>
            <person name="Copeland A."/>
            <person name="Pitluck S."/>
            <person name="Woyke T."/>
            <person name="Lizotte-Waniewski M."/>
            <person name="Bristow J."/>
            <person name="Riley M."/>
        </authorList>
    </citation>
    <scope>NUCLEOTIDE SEQUENCE [LARGE SCALE GENOMIC DNA]</scope>
    <source>
        <strain evidence="3">DSM 17167 / CIP 108236 / LMG 21445 / STM815</strain>
    </source>
</reference>
<dbReference type="EMBL" id="CP001044">
    <property type="protein sequence ID" value="ACC72556.1"/>
    <property type="molecule type" value="Genomic_DNA"/>
</dbReference>
<feature type="region of interest" description="Disordered" evidence="1">
    <location>
        <begin position="22"/>
        <end position="148"/>
    </location>
</feature>
<sequence precursor="true">MSTPDQIDVVVVEGLRIVVDVTDLGSTAGPPGPPGPAGEQGEQGPAGPAGSQGVQGDPGPEGPQGPQGPAGATGDAGPAGPQGDTGAQGVKGDTGADGPMGPAGPAGPKGDTGDAGPRGIQGDPGPQGAAGATGAQGPKGDTGAGAVPLPVNAQTVTAYTLVLTDAPAPKYEGGVTMTNAAANTVTVPPNSAVAFAVGALVTIAQLGVGQTTLVAGSGVTLRMSSTLALRAQYSAATLWQIAANVWLVMGDLT</sequence>
<feature type="compositionally biased region" description="Low complexity" evidence="1">
    <location>
        <begin position="106"/>
        <end position="139"/>
    </location>
</feature>
<gene>
    <name evidence="2" type="ordered locus">Bphy_3402</name>
</gene>
<dbReference type="RefSeq" id="WP_012402729.1">
    <property type="nucleotide sequence ID" value="NC_010623.1"/>
</dbReference>
<keyword evidence="2" id="KW-0176">Collagen</keyword>
<dbReference type="eggNOG" id="COG3266">
    <property type="taxonomic scope" value="Bacteria"/>
</dbReference>
<feature type="compositionally biased region" description="Low complexity" evidence="1">
    <location>
        <begin position="37"/>
        <end position="58"/>
    </location>
</feature>
<feature type="compositionally biased region" description="Low complexity" evidence="1">
    <location>
        <begin position="67"/>
        <end position="88"/>
    </location>
</feature>
<accession>B2JL27</accession>
<proteinExistence type="predicted"/>
<dbReference type="Proteomes" id="UP000001192">
    <property type="component" value="Chromosome 2"/>
</dbReference>
<dbReference type="Gene3D" id="1.20.5.320">
    <property type="entry name" value="6-Phosphogluconate Dehydrogenase, domain 3"/>
    <property type="match status" value="1"/>
</dbReference>
<dbReference type="AlphaFoldDB" id="B2JL27"/>
<organism evidence="2 3">
    <name type="scientific">Paraburkholderia phymatum (strain DSM 17167 / CIP 108236 / LMG 21445 / STM815)</name>
    <name type="common">Burkholderia phymatum</name>
    <dbReference type="NCBI Taxonomy" id="391038"/>
    <lineage>
        <taxon>Bacteria</taxon>
        <taxon>Pseudomonadati</taxon>
        <taxon>Pseudomonadota</taxon>
        <taxon>Betaproteobacteria</taxon>
        <taxon>Burkholderiales</taxon>
        <taxon>Burkholderiaceae</taxon>
        <taxon>Paraburkholderia</taxon>
    </lineage>
</organism>